<gene>
    <name evidence="1" type="ORF">CGOC_LOCUS4803</name>
</gene>
<reference evidence="1 2" key="1">
    <citation type="submission" date="2018-11" db="EMBL/GenBank/DDBJ databases">
        <authorList>
            <consortium name="Pathogen Informatics"/>
        </authorList>
    </citation>
    <scope>NUCLEOTIDE SEQUENCE [LARGE SCALE GENOMIC DNA]</scope>
</reference>
<sequence>METSLFYGIPLKDLNPINVEIDDIGVYSRRSMYKIRDTYPVSIRRQLFAILERLQLNSREFNERDKECEAMKERRRNEIRNARMRKKLRKYIGTEVKIKKVEIQGPNPFDTQGGITEKDWLPVVRAQVDDDDDDDELGLPYRGMTSFRNRKYAHSRSRYYPRY</sequence>
<accession>A0A3P6RBP4</accession>
<dbReference type="EMBL" id="UYRV01013763">
    <property type="protein sequence ID" value="VDK59826.1"/>
    <property type="molecule type" value="Genomic_DNA"/>
</dbReference>
<protein>
    <submittedName>
        <fullName evidence="1">Uncharacterized protein</fullName>
    </submittedName>
</protein>
<evidence type="ECO:0000313" key="2">
    <source>
        <dbReference type="Proteomes" id="UP000271889"/>
    </source>
</evidence>
<dbReference type="AlphaFoldDB" id="A0A3P6RBP4"/>
<dbReference type="OrthoDB" id="10574232at2759"/>
<keyword evidence="2" id="KW-1185">Reference proteome</keyword>
<evidence type="ECO:0000313" key="1">
    <source>
        <dbReference type="EMBL" id="VDK59826.1"/>
    </source>
</evidence>
<organism evidence="1 2">
    <name type="scientific">Cylicostephanus goldi</name>
    <name type="common">Nematode worm</name>
    <dbReference type="NCBI Taxonomy" id="71465"/>
    <lineage>
        <taxon>Eukaryota</taxon>
        <taxon>Metazoa</taxon>
        <taxon>Ecdysozoa</taxon>
        <taxon>Nematoda</taxon>
        <taxon>Chromadorea</taxon>
        <taxon>Rhabditida</taxon>
        <taxon>Rhabditina</taxon>
        <taxon>Rhabditomorpha</taxon>
        <taxon>Strongyloidea</taxon>
        <taxon>Strongylidae</taxon>
        <taxon>Cylicostephanus</taxon>
    </lineage>
</organism>
<name>A0A3P6RBP4_CYLGO</name>
<dbReference type="Proteomes" id="UP000271889">
    <property type="component" value="Unassembled WGS sequence"/>
</dbReference>
<proteinExistence type="predicted"/>